<protein>
    <submittedName>
        <fullName evidence="2">Uncharacterized protein</fullName>
    </submittedName>
</protein>
<name>A0A6C0BFU2_9ZZZZ</name>
<evidence type="ECO:0000313" key="2">
    <source>
        <dbReference type="EMBL" id="QHS91016.1"/>
    </source>
</evidence>
<proteinExistence type="predicted"/>
<dbReference type="AlphaFoldDB" id="A0A6C0BFU2"/>
<organism evidence="2">
    <name type="scientific">viral metagenome</name>
    <dbReference type="NCBI Taxonomy" id="1070528"/>
    <lineage>
        <taxon>unclassified sequences</taxon>
        <taxon>metagenomes</taxon>
        <taxon>organismal metagenomes</taxon>
    </lineage>
</organism>
<sequence length="80" mass="9213">MKPQKGLSVRRTEHTAPMGQGPSTLLGQSKELLNIPISISLLHEREYNNVVRHLHNEKRRSVSEKNKSNVPIRFYHTEVV</sequence>
<accession>A0A6C0BFU2</accession>
<evidence type="ECO:0000256" key="1">
    <source>
        <dbReference type="SAM" id="MobiDB-lite"/>
    </source>
</evidence>
<dbReference type="EMBL" id="MN739154">
    <property type="protein sequence ID" value="QHS91016.1"/>
    <property type="molecule type" value="Genomic_DNA"/>
</dbReference>
<reference evidence="2" key="1">
    <citation type="journal article" date="2020" name="Nature">
        <title>Giant virus diversity and host interactions through global metagenomics.</title>
        <authorList>
            <person name="Schulz F."/>
            <person name="Roux S."/>
            <person name="Paez-Espino D."/>
            <person name="Jungbluth S."/>
            <person name="Walsh D.A."/>
            <person name="Denef V.J."/>
            <person name="McMahon K.D."/>
            <person name="Konstantinidis K.T."/>
            <person name="Eloe-Fadrosh E.A."/>
            <person name="Kyrpides N.C."/>
            <person name="Woyke T."/>
        </authorList>
    </citation>
    <scope>NUCLEOTIDE SEQUENCE</scope>
    <source>
        <strain evidence="2">GVMAG-M-3300013004-44</strain>
    </source>
</reference>
<feature type="region of interest" description="Disordered" evidence="1">
    <location>
        <begin position="1"/>
        <end position="25"/>
    </location>
</feature>